<keyword evidence="4" id="KW-1185">Reference proteome</keyword>
<dbReference type="EMBL" id="JABMIG020000233">
    <property type="protein sequence ID" value="KAL3784557.1"/>
    <property type="molecule type" value="Genomic_DNA"/>
</dbReference>
<evidence type="ECO:0000313" key="3">
    <source>
        <dbReference type="EMBL" id="KAL3784557.1"/>
    </source>
</evidence>
<feature type="chain" id="PRO_5044842007" description="WW domain-containing protein" evidence="2">
    <location>
        <begin position="20"/>
        <end position="251"/>
    </location>
</feature>
<evidence type="ECO:0000256" key="2">
    <source>
        <dbReference type="SAM" id="SignalP"/>
    </source>
</evidence>
<evidence type="ECO:0008006" key="5">
    <source>
        <dbReference type="Google" id="ProtNLM"/>
    </source>
</evidence>
<comment type="caution">
    <text evidence="3">The sequence shown here is derived from an EMBL/GenBank/DDBJ whole genome shotgun (WGS) entry which is preliminary data.</text>
</comment>
<accession>A0ABD3P966</accession>
<feature type="region of interest" description="Disordered" evidence="1">
    <location>
        <begin position="120"/>
        <end position="143"/>
    </location>
</feature>
<feature type="signal peptide" evidence="2">
    <location>
        <begin position="1"/>
        <end position="19"/>
    </location>
</feature>
<dbReference type="AlphaFoldDB" id="A0ABD3P966"/>
<dbReference type="Proteomes" id="UP001516023">
    <property type="component" value="Unassembled WGS sequence"/>
</dbReference>
<sequence>MRLGIFLSAAQILLASSNARIDDEQRPRRRQQRDTEKGKYLRSSATDERELRLHSRLSPPNERSSAVRKLNKSKIARVDNGKRDIFVPPMERAGDGTSFEYSTSTDGVDVSVNVNVNVQVNTNGAGSSGPRPPSPQPPPLPTPECTQWDISYVTEIKQQYYYYQYYATSSNSWMGGMGKSGKSGGKSGKSLGKSGKSKGKSDKIMMKEVPVKKQVKTCVSTTPPLTVVTPSPLVSLFECWLVDGVLFLNLP</sequence>
<protein>
    <recommendedName>
        <fullName evidence="5">WW domain-containing protein</fullName>
    </recommendedName>
</protein>
<feature type="region of interest" description="Disordered" evidence="1">
    <location>
        <begin position="178"/>
        <end position="204"/>
    </location>
</feature>
<keyword evidence="2" id="KW-0732">Signal</keyword>
<feature type="compositionally biased region" description="Gly residues" evidence="1">
    <location>
        <begin position="178"/>
        <end position="187"/>
    </location>
</feature>
<reference evidence="3 4" key="1">
    <citation type="journal article" date="2020" name="G3 (Bethesda)">
        <title>Improved Reference Genome for Cyclotella cryptica CCMP332, a Model for Cell Wall Morphogenesis, Salinity Adaptation, and Lipid Production in Diatoms (Bacillariophyta).</title>
        <authorList>
            <person name="Roberts W.R."/>
            <person name="Downey K.M."/>
            <person name="Ruck E.C."/>
            <person name="Traller J.C."/>
            <person name="Alverson A.J."/>
        </authorList>
    </citation>
    <scope>NUCLEOTIDE SEQUENCE [LARGE SCALE GENOMIC DNA]</scope>
    <source>
        <strain evidence="3 4">CCMP332</strain>
    </source>
</reference>
<evidence type="ECO:0000313" key="4">
    <source>
        <dbReference type="Proteomes" id="UP001516023"/>
    </source>
</evidence>
<feature type="compositionally biased region" description="Pro residues" evidence="1">
    <location>
        <begin position="130"/>
        <end position="142"/>
    </location>
</feature>
<organism evidence="3 4">
    <name type="scientific">Cyclotella cryptica</name>
    <dbReference type="NCBI Taxonomy" id="29204"/>
    <lineage>
        <taxon>Eukaryota</taxon>
        <taxon>Sar</taxon>
        <taxon>Stramenopiles</taxon>
        <taxon>Ochrophyta</taxon>
        <taxon>Bacillariophyta</taxon>
        <taxon>Coscinodiscophyceae</taxon>
        <taxon>Thalassiosirophycidae</taxon>
        <taxon>Stephanodiscales</taxon>
        <taxon>Stephanodiscaceae</taxon>
        <taxon>Cyclotella</taxon>
    </lineage>
</organism>
<name>A0ABD3P966_9STRA</name>
<proteinExistence type="predicted"/>
<feature type="region of interest" description="Disordered" evidence="1">
    <location>
        <begin position="22"/>
        <end position="69"/>
    </location>
</feature>
<gene>
    <name evidence="3" type="ORF">HJC23_010681</name>
</gene>
<feature type="compositionally biased region" description="Basic and acidic residues" evidence="1">
    <location>
        <begin position="22"/>
        <end position="53"/>
    </location>
</feature>
<evidence type="ECO:0000256" key="1">
    <source>
        <dbReference type="SAM" id="MobiDB-lite"/>
    </source>
</evidence>